<reference evidence="1" key="2">
    <citation type="journal article" date="2015" name="Data Brief">
        <title>Shoot transcriptome of the giant reed, Arundo donax.</title>
        <authorList>
            <person name="Barrero R.A."/>
            <person name="Guerrero F.D."/>
            <person name="Moolhuijzen P."/>
            <person name="Goolsby J.A."/>
            <person name="Tidwell J."/>
            <person name="Bellgard S.E."/>
            <person name="Bellgard M.I."/>
        </authorList>
    </citation>
    <scope>NUCLEOTIDE SEQUENCE</scope>
    <source>
        <tissue evidence="1">Shoot tissue taken approximately 20 cm above the soil surface</tissue>
    </source>
</reference>
<dbReference type="EMBL" id="GBRH01226107">
    <property type="protein sequence ID" value="JAD71788.1"/>
    <property type="molecule type" value="Transcribed_RNA"/>
</dbReference>
<reference evidence="1" key="1">
    <citation type="submission" date="2014-09" db="EMBL/GenBank/DDBJ databases">
        <authorList>
            <person name="Magalhaes I.L.F."/>
            <person name="Oliveira U."/>
            <person name="Santos F.R."/>
            <person name="Vidigal T.H.D.A."/>
            <person name="Brescovit A.D."/>
            <person name="Santos A.J."/>
        </authorList>
    </citation>
    <scope>NUCLEOTIDE SEQUENCE</scope>
    <source>
        <tissue evidence="1">Shoot tissue taken approximately 20 cm above the soil surface</tissue>
    </source>
</reference>
<organism evidence="1">
    <name type="scientific">Arundo donax</name>
    <name type="common">Giant reed</name>
    <name type="synonym">Donax arundinaceus</name>
    <dbReference type="NCBI Taxonomy" id="35708"/>
    <lineage>
        <taxon>Eukaryota</taxon>
        <taxon>Viridiplantae</taxon>
        <taxon>Streptophyta</taxon>
        <taxon>Embryophyta</taxon>
        <taxon>Tracheophyta</taxon>
        <taxon>Spermatophyta</taxon>
        <taxon>Magnoliopsida</taxon>
        <taxon>Liliopsida</taxon>
        <taxon>Poales</taxon>
        <taxon>Poaceae</taxon>
        <taxon>PACMAD clade</taxon>
        <taxon>Arundinoideae</taxon>
        <taxon>Arundineae</taxon>
        <taxon>Arundo</taxon>
    </lineage>
</organism>
<proteinExistence type="predicted"/>
<evidence type="ECO:0000313" key="1">
    <source>
        <dbReference type="EMBL" id="JAD71788.1"/>
    </source>
</evidence>
<protein>
    <submittedName>
        <fullName evidence="1">Uncharacterized protein</fullName>
    </submittedName>
</protein>
<accession>A0A0A9CBF0</accession>
<sequence>MYRLRTAKKIVTFFVGKMFSVSASVSASPRNFMSNITQKHTIMISKHTHNHIFVSLPNIVSACSAKELVQRSKRRDSSCIRCCQRLLQ</sequence>
<dbReference type="AlphaFoldDB" id="A0A0A9CBF0"/>
<name>A0A0A9CBF0_ARUDO</name>